<evidence type="ECO:0000256" key="1">
    <source>
        <dbReference type="SAM" id="MobiDB-lite"/>
    </source>
</evidence>
<feature type="region of interest" description="Disordered" evidence="1">
    <location>
        <begin position="1"/>
        <end position="85"/>
    </location>
</feature>
<feature type="compositionally biased region" description="Low complexity" evidence="1">
    <location>
        <begin position="1"/>
        <end position="20"/>
    </location>
</feature>
<feature type="compositionally biased region" description="Basic and acidic residues" evidence="1">
    <location>
        <begin position="21"/>
        <end position="30"/>
    </location>
</feature>
<sequence length="85" mass="9178">WRAGAAAEALATPRTATRTRSAPERPDRPTRRPIRVPAHCSRRSGPGSDRAARAASRRSSSIRSPSAPRRAADGGRRRTLPRSIA</sequence>
<evidence type="ECO:0000313" key="2">
    <source>
        <dbReference type="EMBL" id="CAA9507447.1"/>
    </source>
</evidence>
<dbReference type="AlphaFoldDB" id="A0A6J4SX01"/>
<feature type="non-terminal residue" evidence="2">
    <location>
        <position position="1"/>
    </location>
</feature>
<feature type="non-terminal residue" evidence="2">
    <location>
        <position position="85"/>
    </location>
</feature>
<feature type="compositionally biased region" description="Low complexity" evidence="1">
    <location>
        <begin position="43"/>
        <end position="69"/>
    </location>
</feature>
<accession>A0A6J4SX01</accession>
<proteinExistence type="predicted"/>
<organism evidence="2">
    <name type="scientific">uncultured Solirubrobacterales bacterium</name>
    <dbReference type="NCBI Taxonomy" id="768556"/>
    <lineage>
        <taxon>Bacteria</taxon>
        <taxon>Bacillati</taxon>
        <taxon>Actinomycetota</taxon>
        <taxon>Thermoleophilia</taxon>
        <taxon>Solirubrobacterales</taxon>
        <taxon>environmental samples</taxon>
    </lineage>
</organism>
<protein>
    <submittedName>
        <fullName evidence="2">Uncharacterized protein</fullName>
    </submittedName>
</protein>
<reference evidence="2" key="1">
    <citation type="submission" date="2020-02" db="EMBL/GenBank/DDBJ databases">
        <authorList>
            <person name="Meier V. D."/>
        </authorList>
    </citation>
    <scope>NUCLEOTIDE SEQUENCE</scope>
    <source>
        <strain evidence="2">AVDCRST_MAG45</strain>
    </source>
</reference>
<dbReference type="EMBL" id="CADCVU010000143">
    <property type="protein sequence ID" value="CAA9507447.1"/>
    <property type="molecule type" value="Genomic_DNA"/>
</dbReference>
<gene>
    <name evidence="2" type="ORF">AVDCRST_MAG45-1688</name>
</gene>
<name>A0A6J4SX01_9ACTN</name>